<proteinExistence type="predicted"/>
<accession>X0XBA9</accession>
<feature type="compositionally biased region" description="Acidic residues" evidence="1">
    <location>
        <begin position="71"/>
        <end position="81"/>
    </location>
</feature>
<comment type="caution">
    <text evidence="2">The sequence shown here is derived from an EMBL/GenBank/DDBJ whole genome shotgun (WGS) entry which is preliminary data.</text>
</comment>
<organism evidence="2">
    <name type="scientific">marine sediment metagenome</name>
    <dbReference type="NCBI Taxonomy" id="412755"/>
    <lineage>
        <taxon>unclassified sequences</taxon>
        <taxon>metagenomes</taxon>
        <taxon>ecological metagenomes</taxon>
    </lineage>
</organism>
<sequence length="194" mass="21668">MQEVSQKCGYAIEYLNKFKDITWPPPKTAQDDGNDIDQDLDISQANTSIDLEEDVSKSGSEVGKGRSTEDATTENGEEEDNVNIGIASVTTEEEEEANENAEFEARIEGRFDELDIDDDDTEIQQESEEDNEESPKDQMEIRQEVKFAIDCYCTTITHPAATAKMIEIALECIGLLISNRYVVGSTAKKKVEEL</sequence>
<reference evidence="2" key="1">
    <citation type="journal article" date="2014" name="Front. Microbiol.">
        <title>High frequency of phylogenetically diverse reductive dehalogenase-homologous genes in deep subseafloor sedimentary metagenomes.</title>
        <authorList>
            <person name="Kawai M."/>
            <person name="Futagami T."/>
            <person name="Toyoda A."/>
            <person name="Takaki Y."/>
            <person name="Nishi S."/>
            <person name="Hori S."/>
            <person name="Arai W."/>
            <person name="Tsubouchi T."/>
            <person name="Morono Y."/>
            <person name="Uchiyama I."/>
            <person name="Ito T."/>
            <person name="Fujiyama A."/>
            <person name="Inagaki F."/>
            <person name="Takami H."/>
        </authorList>
    </citation>
    <scope>NUCLEOTIDE SEQUENCE</scope>
    <source>
        <strain evidence="2">Expedition CK06-06</strain>
    </source>
</reference>
<name>X0XBA9_9ZZZZ</name>
<evidence type="ECO:0000256" key="1">
    <source>
        <dbReference type="SAM" id="MobiDB-lite"/>
    </source>
</evidence>
<dbReference type="AlphaFoldDB" id="X0XBA9"/>
<feature type="compositionally biased region" description="Basic and acidic residues" evidence="1">
    <location>
        <begin position="103"/>
        <end position="113"/>
    </location>
</feature>
<dbReference type="EMBL" id="BARS01034437">
    <property type="protein sequence ID" value="GAG22236.1"/>
    <property type="molecule type" value="Genomic_DNA"/>
</dbReference>
<feature type="compositionally biased region" description="Acidic residues" evidence="1">
    <location>
        <begin position="91"/>
        <end position="102"/>
    </location>
</feature>
<feature type="region of interest" description="Disordered" evidence="1">
    <location>
        <begin position="21"/>
        <end position="116"/>
    </location>
</feature>
<gene>
    <name evidence="2" type="ORF">S01H1_53199</name>
</gene>
<evidence type="ECO:0000313" key="2">
    <source>
        <dbReference type="EMBL" id="GAG22236.1"/>
    </source>
</evidence>
<protein>
    <submittedName>
        <fullName evidence="2">Uncharacterized protein</fullName>
    </submittedName>
</protein>
<feature type="non-terminal residue" evidence="2">
    <location>
        <position position="194"/>
    </location>
</feature>